<dbReference type="WBParaSite" id="PDA_v2.g7700.t1">
    <property type="protein sequence ID" value="PDA_v2.g7700.t1"/>
    <property type="gene ID" value="PDA_v2.g7700"/>
</dbReference>
<protein>
    <submittedName>
        <fullName evidence="2">Uncharacterized protein</fullName>
    </submittedName>
</protein>
<evidence type="ECO:0000313" key="2">
    <source>
        <dbReference type="WBParaSite" id="PDA_v2.g7700.t1"/>
    </source>
</evidence>
<name>A0A914QU93_9BILA</name>
<reference evidence="2" key="1">
    <citation type="submission" date="2022-11" db="UniProtKB">
        <authorList>
            <consortium name="WormBaseParasite"/>
        </authorList>
    </citation>
    <scope>IDENTIFICATION</scope>
</reference>
<sequence>MVMVNADNDLVITKLKYTLNGYEQNIIYLKPEMQETNALKLRQQIIGDENPKKIILYSTGHGSTLFKLLRNTILKSKNLIALEKTHTEILGKAAIEIAKWLKDKSRIRFHIIPVCSKTFIFTDKFDDFENPLLTINRGEQLPLTKEYLTDGTKNIYVVS</sequence>
<organism evidence="1 2">
    <name type="scientific">Panagrolaimus davidi</name>
    <dbReference type="NCBI Taxonomy" id="227884"/>
    <lineage>
        <taxon>Eukaryota</taxon>
        <taxon>Metazoa</taxon>
        <taxon>Ecdysozoa</taxon>
        <taxon>Nematoda</taxon>
        <taxon>Chromadorea</taxon>
        <taxon>Rhabditida</taxon>
        <taxon>Tylenchina</taxon>
        <taxon>Panagrolaimomorpha</taxon>
        <taxon>Panagrolaimoidea</taxon>
        <taxon>Panagrolaimidae</taxon>
        <taxon>Panagrolaimus</taxon>
    </lineage>
</organism>
<keyword evidence="1" id="KW-1185">Reference proteome</keyword>
<accession>A0A914QU93</accession>
<proteinExistence type="predicted"/>
<evidence type="ECO:0000313" key="1">
    <source>
        <dbReference type="Proteomes" id="UP000887578"/>
    </source>
</evidence>
<dbReference type="Proteomes" id="UP000887578">
    <property type="component" value="Unplaced"/>
</dbReference>
<dbReference type="AlphaFoldDB" id="A0A914QU93"/>